<feature type="region of interest" description="Disordered" evidence="4">
    <location>
        <begin position="549"/>
        <end position="584"/>
    </location>
</feature>
<protein>
    <recommendedName>
        <fullName evidence="5">SAM domain-containing protein</fullName>
    </recommendedName>
</protein>
<feature type="compositionally biased region" description="Low complexity" evidence="4">
    <location>
        <begin position="29"/>
        <end position="52"/>
    </location>
</feature>
<dbReference type="GeneID" id="5892351"/>
<feature type="region of interest" description="Disordered" evidence="4">
    <location>
        <begin position="1"/>
        <end position="52"/>
    </location>
</feature>
<dbReference type="Pfam" id="PF00400">
    <property type="entry name" value="WD40"/>
    <property type="match status" value="1"/>
</dbReference>
<organism evidence="6 7">
    <name type="scientific">Monosiga brevicollis</name>
    <name type="common">Choanoflagellate</name>
    <dbReference type="NCBI Taxonomy" id="81824"/>
    <lineage>
        <taxon>Eukaryota</taxon>
        <taxon>Choanoflagellata</taxon>
        <taxon>Craspedida</taxon>
        <taxon>Salpingoecidae</taxon>
        <taxon>Monosiga</taxon>
    </lineage>
</organism>
<dbReference type="InterPro" id="IPR051179">
    <property type="entry name" value="WD_repeat_multifunction"/>
</dbReference>
<dbReference type="Gene3D" id="1.10.150.50">
    <property type="entry name" value="Transcription Factor, Ets-1"/>
    <property type="match status" value="1"/>
</dbReference>
<evidence type="ECO:0000256" key="3">
    <source>
        <dbReference type="PROSITE-ProRule" id="PRU00221"/>
    </source>
</evidence>
<dbReference type="Pfam" id="PF07647">
    <property type="entry name" value="SAM_2"/>
    <property type="match status" value="1"/>
</dbReference>
<dbReference type="PROSITE" id="PS50082">
    <property type="entry name" value="WD_REPEATS_2"/>
    <property type="match status" value="1"/>
</dbReference>
<dbReference type="SMART" id="SM00320">
    <property type="entry name" value="WD40"/>
    <property type="match status" value="4"/>
</dbReference>
<dbReference type="RefSeq" id="XP_001747145.1">
    <property type="nucleotide sequence ID" value="XM_001747093.1"/>
</dbReference>
<evidence type="ECO:0000313" key="7">
    <source>
        <dbReference type="Proteomes" id="UP000001357"/>
    </source>
</evidence>
<name>A9V2T4_MONBE</name>
<gene>
    <name evidence="6" type="ORF">MONBRDRAFT_9331</name>
</gene>
<feature type="compositionally biased region" description="Polar residues" evidence="4">
    <location>
        <begin position="495"/>
        <end position="520"/>
    </location>
</feature>
<dbReference type="EMBL" id="CH991556">
    <property type="protein sequence ID" value="EDQ88069.1"/>
    <property type="molecule type" value="Genomic_DNA"/>
</dbReference>
<evidence type="ECO:0000256" key="2">
    <source>
        <dbReference type="ARBA" id="ARBA00022737"/>
    </source>
</evidence>
<evidence type="ECO:0000259" key="5">
    <source>
        <dbReference type="PROSITE" id="PS50105"/>
    </source>
</evidence>
<dbReference type="InterPro" id="IPR013761">
    <property type="entry name" value="SAM/pointed_sf"/>
</dbReference>
<dbReference type="KEGG" id="mbr:MONBRDRAFT_9331"/>
<evidence type="ECO:0000313" key="6">
    <source>
        <dbReference type="EMBL" id="EDQ88069.1"/>
    </source>
</evidence>
<dbReference type="InterPro" id="IPR036322">
    <property type="entry name" value="WD40_repeat_dom_sf"/>
</dbReference>
<dbReference type="InParanoid" id="A9V2T4"/>
<dbReference type="PROSITE" id="PS50105">
    <property type="entry name" value="SAM_DOMAIN"/>
    <property type="match status" value="1"/>
</dbReference>
<dbReference type="Gene3D" id="2.130.10.10">
    <property type="entry name" value="YVTN repeat-like/Quinoprotein amine dehydrogenase"/>
    <property type="match status" value="2"/>
</dbReference>
<dbReference type="SUPFAM" id="SSF50978">
    <property type="entry name" value="WD40 repeat-like"/>
    <property type="match status" value="1"/>
</dbReference>
<feature type="domain" description="SAM" evidence="5">
    <location>
        <begin position="616"/>
        <end position="661"/>
    </location>
</feature>
<evidence type="ECO:0000256" key="4">
    <source>
        <dbReference type="SAM" id="MobiDB-lite"/>
    </source>
</evidence>
<sequence length="950" mass="101597">MATRSATAMLGASSEPAVRGRPRGRPRGRGTAARGRGRASATTRARAAAETPQDAAAATAAATMASQYCLVFPESPRSVAYDAQRDILCVGLMSGEVAVYRHLTAPIENSAPELLFQAHPRYGIRDMGFSDDGRLLITSAYDHNVKIWNTSDWTPVTKITYAAQSPTISICGDEIVIAGKHKTPSQASTPYIVQVLSIKAQGEILTMDTSMEATCAAIRAPRGDVIAVGTNDGRVRVVGRNRDAPATATKMCMIQACASRGVVRIHFLDDHPDQDIVNISSDAHPTDSDTNSDKPTHMLIGGASGEIILADYVRGTVLHRYNCHDMLMDVQICGRYITASSMTHKAYVIDRFTWERVLTLAGHTRSVTRTIICNNTIVTMATDRTMRVIPFILDLESQCSPEVLQERGIPSAVVRALDGLADLSASTAMEQLHARTPANSLPMVFKSTVVRDRGTRTKRGTTATTVRAKRPATAPTTREARSGDVNPGKRASLDPSHTTFGTTIVPSSIDPNTNYPFQRPLSDSNLPTYAAVGSLAAAAAMAGGPHLGTPHAVTGNATSNSDASPNSSAAHQATKPTPTKHASTPVMDMQLASPTPSAGAPPTPVQGIMRDTVLQWSVSDTQRWLQAIRMPEPVLKAFRDQMVDGELMLMLNDDSLDSLVGEQRVCYNGHFKVADGAQVVDEHGNVSLGLKLAKVATDFGDERVDRMELLLLTTWFAMDSEAWERVSEIRAAFDWRKLTRTGSDANAKNGLGYALCSGFDFCQGGTGACHGTGDFVDKECASQAAIACSSWAQSDSGRSGGGKSVDGADSRADRIKDGSNRGAGKHVAANGCGQHTITNESSMGRLVSRTCVTDADQMIERLGGKECGCRTGEEAVSVLAASPRTPARDDDDMLLAMGVNIITTHDVEALDLDEVWVATAQSLQRLFNHLMGARVQGEHDKMSDNRADSS</sequence>
<dbReference type="PANTHER" id="PTHR19857">
    <property type="entry name" value="MITOCHONDRIAL DIVISION PROTEIN 1-RELATED"/>
    <property type="match status" value="1"/>
</dbReference>
<keyword evidence="2" id="KW-0677">Repeat</keyword>
<feature type="compositionally biased region" description="Basic and acidic residues" evidence="4">
    <location>
        <begin position="806"/>
        <end position="819"/>
    </location>
</feature>
<evidence type="ECO:0000256" key="1">
    <source>
        <dbReference type="ARBA" id="ARBA00022574"/>
    </source>
</evidence>
<feature type="repeat" description="WD" evidence="3">
    <location>
        <begin position="124"/>
        <end position="158"/>
    </location>
</feature>
<feature type="region of interest" description="Disordered" evidence="4">
    <location>
        <begin position="454"/>
        <end position="520"/>
    </location>
</feature>
<dbReference type="InterPro" id="IPR001680">
    <property type="entry name" value="WD40_rpt"/>
</dbReference>
<dbReference type="AlphaFoldDB" id="A9V2T4"/>
<dbReference type="SUPFAM" id="SSF47769">
    <property type="entry name" value="SAM/Pointed domain"/>
    <property type="match status" value="1"/>
</dbReference>
<dbReference type="InterPro" id="IPR001660">
    <property type="entry name" value="SAM"/>
</dbReference>
<accession>A9V2T4</accession>
<dbReference type="PANTHER" id="PTHR19857:SF8">
    <property type="entry name" value="ANGIO-ASSOCIATED MIGRATORY CELL PROTEIN"/>
    <property type="match status" value="1"/>
</dbReference>
<keyword evidence="1 3" id="KW-0853">WD repeat</keyword>
<feature type="compositionally biased region" description="Low complexity" evidence="4">
    <location>
        <begin position="556"/>
        <end position="570"/>
    </location>
</feature>
<feature type="region of interest" description="Disordered" evidence="4">
    <location>
        <begin position="792"/>
        <end position="831"/>
    </location>
</feature>
<dbReference type="InterPro" id="IPR015943">
    <property type="entry name" value="WD40/YVTN_repeat-like_dom_sf"/>
</dbReference>
<reference evidence="6 7" key="1">
    <citation type="journal article" date="2008" name="Nature">
        <title>The genome of the choanoflagellate Monosiga brevicollis and the origin of metazoans.</title>
        <authorList>
            <consortium name="JGI Sequencing"/>
            <person name="King N."/>
            <person name="Westbrook M.J."/>
            <person name="Young S.L."/>
            <person name="Kuo A."/>
            <person name="Abedin M."/>
            <person name="Chapman J."/>
            <person name="Fairclough S."/>
            <person name="Hellsten U."/>
            <person name="Isogai Y."/>
            <person name="Letunic I."/>
            <person name="Marr M."/>
            <person name="Pincus D."/>
            <person name="Putnam N."/>
            <person name="Rokas A."/>
            <person name="Wright K.J."/>
            <person name="Zuzow R."/>
            <person name="Dirks W."/>
            <person name="Good M."/>
            <person name="Goodstein D."/>
            <person name="Lemons D."/>
            <person name="Li W."/>
            <person name="Lyons J.B."/>
            <person name="Morris A."/>
            <person name="Nichols S."/>
            <person name="Richter D.J."/>
            <person name="Salamov A."/>
            <person name="Bork P."/>
            <person name="Lim W.A."/>
            <person name="Manning G."/>
            <person name="Miller W.T."/>
            <person name="McGinnis W."/>
            <person name="Shapiro H."/>
            <person name="Tjian R."/>
            <person name="Grigoriev I.V."/>
            <person name="Rokhsar D."/>
        </authorList>
    </citation>
    <scope>NUCLEOTIDE SEQUENCE [LARGE SCALE GENOMIC DNA]</scope>
    <source>
        <strain evidence="7">MX1 / ATCC 50154</strain>
    </source>
</reference>
<proteinExistence type="predicted"/>
<dbReference type="Proteomes" id="UP000001357">
    <property type="component" value="Unassembled WGS sequence"/>
</dbReference>
<keyword evidence="7" id="KW-1185">Reference proteome</keyword>